<dbReference type="AlphaFoldDB" id="A0A4C1UC27"/>
<gene>
    <name evidence="1" type="ORF">EVAR_80307_1</name>
</gene>
<proteinExistence type="predicted"/>
<comment type="caution">
    <text evidence="1">The sequence shown here is derived from an EMBL/GenBank/DDBJ whole genome shotgun (WGS) entry which is preliminary data.</text>
</comment>
<protein>
    <submittedName>
        <fullName evidence="1">Uncharacterized protein</fullName>
    </submittedName>
</protein>
<keyword evidence="2" id="KW-1185">Reference proteome</keyword>
<evidence type="ECO:0000313" key="1">
    <source>
        <dbReference type="EMBL" id="GBP23690.1"/>
    </source>
</evidence>
<organism evidence="1 2">
    <name type="scientific">Eumeta variegata</name>
    <name type="common">Bagworm moth</name>
    <name type="synonym">Eumeta japonica</name>
    <dbReference type="NCBI Taxonomy" id="151549"/>
    <lineage>
        <taxon>Eukaryota</taxon>
        <taxon>Metazoa</taxon>
        <taxon>Ecdysozoa</taxon>
        <taxon>Arthropoda</taxon>
        <taxon>Hexapoda</taxon>
        <taxon>Insecta</taxon>
        <taxon>Pterygota</taxon>
        <taxon>Neoptera</taxon>
        <taxon>Endopterygota</taxon>
        <taxon>Lepidoptera</taxon>
        <taxon>Glossata</taxon>
        <taxon>Ditrysia</taxon>
        <taxon>Tineoidea</taxon>
        <taxon>Psychidae</taxon>
        <taxon>Oiketicinae</taxon>
        <taxon>Eumeta</taxon>
    </lineage>
</organism>
<sequence length="161" mass="18232">MRVQRASVSYPSSDFVIEIRNSPGPKAWRSFRGAKPAAELTQWKPTILIEEAISTHHYVRRRDINQSPDGQRKYFDYALKLGGSWAAHAVANPASATRRAGWTEKVTRFLPTDAVALRAGCFEFNKAFSHGSHVSRNKRIKACSVADDFEKRIKLHKSHRP</sequence>
<evidence type="ECO:0000313" key="2">
    <source>
        <dbReference type="Proteomes" id="UP000299102"/>
    </source>
</evidence>
<dbReference type="Proteomes" id="UP000299102">
    <property type="component" value="Unassembled WGS sequence"/>
</dbReference>
<dbReference type="EMBL" id="BGZK01000152">
    <property type="protein sequence ID" value="GBP23690.1"/>
    <property type="molecule type" value="Genomic_DNA"/>
</dbReference>
<name>A0A4C1UC27_EUMVA</name>
<accession>A0A4C1UC27</accession>
<reference evidence="1 2" key="1">
    <citation type="journal article" date="2019" name="Commun. Biol.">
        <title>The bagworm genome reveals a unique fibroin gene that provides high tensile strength.</title>
        <authorList>
            <person name="Kono N."/>
            <person name="Nakamura H."/>
            <person name="Ohtoshi R."/>
            <person name="Tomita M."/>
            <person name="Numata K."/>
            <person name="Arakawa K."/>
        </authorList>
    </citation>
    <scope>NUCLEOTIDE SEQUENCE [LARGE SCALE GENOMIC DNA]</scope>
</reference>